<proteinExistence type="predicted"/>
<evidence type="ECO:0000259" key="1">
    <source>
        <dbReference type="Pfam" id="PF00149"/>
    </source>
</evidence>
<sequence length="403" mass="44542">MSTIERRNFRGMCINFTPCIVVSPKWELKMSKRLVWAFWRHAFAYGLWSLARWMQQSSMVALMTRMQRNFQRELNCRDSASVSKTAHLRSRSPSSPTCTTGKMLGTIGGLGKNSTSVQSFLLNRESPDFVVYLGDVITANNLPYHDATVHWREAIGPAVQMDIPFASVFGNHDDAPFEWDPDSGIPPDAPKQTTSRKELMEFDTSLPSSFSLAGPNTLWPSVSNYVIPITSSGGTMTVAIMYFLDSGGGSMSEVISAHQAAWFTATASEINPDASIPELVFWHIPRIAYKQAGPGANIPIEAPCVGSINDEKIAPQETEGGIMNVLLTRKSVKAVLVGHNHGLDWCCPYHNLQLCCSRHTGYGGYGTWKRGARFVEIMQEPTLRIMTSVILEDGSVVSELQLV</sequence>
<reference evidence="2 4" key="1">
    <citation type="journal article" date="2008" name="Science">
        <title>The Physcomitrella genome reveals evolutionary insights into the conquest of land by plants.</title>
        <authorList>
            <person name="Rensing S."/>
            <person name="Lang D."/>
            <person name="Zimmer A."/>
            <person name="Terry A."/>
            <person name="Salamov A."/>
            <person name="Shapiro H."/>
            <person name="Nishiyama T."/>
            <person name="Perroud P.-F."/>
            <person name="Lindquist E."/>
            <person name="Kamisugi Y."/>
            <person name="Tanahashi T."/>
            <person name="Sakakibara K."/>
            <person name="Fujita T."/>
            <person name="Oishi K."/>
            <person name="Shin-I T."/>
            <person name="Kuroki Y."/>
            <person name="Toyoda A."/>
            <person name="Suzuki Y."/>
            <person name="Hashimoto A."/>
            <person name="Yamaguchi K."/>
            <person name="Sugano A."/>
            <person name="Kohara Y."/>
            <person name="Fujiyama A."/>
            <person name="Anterola A."/>
            <person name="Aoki S."/>
            <person name="Ashton N."/>
            <person name="Barbazuk W.B."/>
            <person name="Barker E."/>
            <person name="Bennetzen J."/>
            <person name="Bezanilla M."/>
            <person name="Blankenship R."/>
            <person name="Cho S.H."/>
            <person name="Dutcher S."/>
            <person name="Estelle M."/>
            <person name="Fawcett J.A."/>
            <person name="Gundlach H."/>
            <person name="Hanada K."/>
            <person name="Heyl A."/>
            <person name="Hicks K.A."/>
            <person name="Hugh J."/>
            <person name="Lohr M."/>
            <person name="Mayer K."/>
            <person name="Melkozernov A."/>
            <person name="Murata T."/>
            <person name="Nelson D."/>
            <person name="Pils B."/>
            <person name="Prigge M."/>
            <person name="Reiss B."/>
            <person name="Renner T."/>
            <person name="Rombauts S."/>
            <person name="Rushton P."/>
            <person name="Sanderfoot A."/>
            <person name="Schween G."/>
            <person name="Shiu S.-H."/>
            <person name="Stueber K."/>
            <person name="Theodoulou F.L."/>
            <person name="Tu H."/>
            <person name="Van de Peer Y."/>
            <person name="Verrier P.J."/>
            <person name="Waters E."/>
            <person name="Wood A."/>
            <person name="Yang L."/>
            <person name="Cove D."/>
            <person name="Cuming A."/>
            <person name="Hasebe M."/>
            <person name="Lucas S."/>
            <person name="Mishler D.B."/>
            <person name="Reski R."/>
            <person name="Grigoriev I."/>
            <person name="Quatrano R.S."/>
            <person name="Boore J.L."/>
        </authorList>
    </citation>
    <scope>NUCLEOTIDE SEQUENCE [LARGE SCALE GENOMIC DNA]</scope>
    <source>
        <strain evidence="3 4">cv. Gransden 2004</strain>
    </source>
</reference>
<organism evidence="2">
    <name type="scientific">Physcomitrium patens</name>
    <name type="common">Spreading-leaved earth moss</name>
    <name type="synonym">Physcomitrella patens</name>
    <dbReference type="NCBI Taxonomy" id="3218"/>
    <lineage>
        <taxon>Eukaryota</taxon>
        <taxon>Viridiplantae</taxon>
        <taxon>Streptophyta</taxon>
        <taxon>Embryophyta</taxon>
        <taxon>Bryophyta</taxon>
        <taxon>Bryophytina</taxon>
        <taxon>Bryopsida</taxon>
        <taxon>Funariidae</taxon>
        <taxon>Funariales</taxon>
        <taxon>Funariaceae</taxon>
        <taxon>Physcomitrium</taxon>
    </lineage>
</organism>
<dbReference type="GO" id="GO:0016788">
    <property type="term" value="F:hydrolase activity, acting on ester bonds"/>
    <property type="evidence" value="ECO:0000318"/>
    <property type="project" value="GO_Central"/>
</dbReference>
<dbReference type="EnsemblPlants" id="Pp3c1_39520V3.1">
    <property type="protein sequence ID" value="Pp3c1_39520V3.1"/>
    <property type="gene ID" value="Pp3c1_39520"/>
</dbReference>
<keyword evidence="4" id="KW-1185">Reference proteome</keyword>
<evidence type="ECO:0000313" key="4">
    <source>
        <dbReference type="Proteomes" id="UP000006727"/>
    </source>
</evidence>
<gene>
    <name evidence="3" type="primary">LOC112291214</name>
    <name evidence="2" type="ORF">PHYPA_001827</name>
</gene>
<dbReference type="Pfam" id="PF00149">
    <property type="entry name" value="Metallophos"/>
    <property type="match status" value="1"/>
</dbReference>
<dbReference type="EnsemblPlants" id="Pp3c1_39520V3.10">
    <property type="protein sequence ID" value="Pp3c1_39520V3.10"/>
    <property type="gene ID" value="Pp3c1_39520"/>
</dbReference>
<dbReference type="PANTHER" id="PTHR32440">
    <property type="entry name" value="PHOSPHATASE DCR2-RELATED-RELATED"/>
    <property type="match status" value="1"/>
</dbReference>
<reference evidence="3" key="3">
    <citation type="submission" date="2020-12" db="UniProtKB">
        <authorList>
            <consortium name="EnsemblPlants"/>
        </authorList>
    </citation>
    <scope>IDENTIFICATION</scope>
</reference>
<dbReference type="InterPro" id="IPR004843">
    <property type="entry name" value="Calcineurin-like_PHP"/>
</dbReference>
<protein>
    <recommendedName>
        <fullName evidence="1">Calcineurin-like phosphoesterase domain-containing protein</fullName>
    </recommendedName>
</protein>
<feature type="domain" description="Calcineurin-like phosphoesterase" evidence="1">
    <location>
        <begin position="122"/>
        <end position="341"/>
    </location>
</feature>
<name>A0A2K1LBL5_PHYPA</name>
<dbReference type="Gene3D" id="3.60.21.10">
    <property type="match status" value="1"/>
</dbReference>
<dbReference type="SUPFAM" id="SSF56300">
    <property type="entry name" value="Metallo-dependent phosphatases"/>
    <property type="match status" value="1"/>
</dbReference>
<dbReference type="FunCoup" id="A0A2K1LBL5">
    <property type="interactions" value="14"/>
</dbReference>
<evidence type="ECO:0000313" key="2">
    <source>
        <dbReference type="EMBL" id="PNR63401.1"/>
    </source>
</evidence>
<dbReference type="Gramene" id="Pp3c1_39520V3.1">
    <property type="protein sequence ID" value="Pp3c1_39520V3.1"/>
    <property type="gene ID" value="Pp3c1_39520"/>
</dbReference>
<dbReference type="CDD" id="cd07383">
    <property type="entry name" value="MPP_Dcr2"/>
    <property type="match status" value="1"/>
</dbReference>
<dbReference type="PaxDb" id="3218-PP1S163_43V6.1"/>
<dbReference type="EMBL" id="ABEU02000001">
    <property type="protein sequence ID" value="PNR63401.1"/>
    <property type="molecule type" value="Genomic_DNA"/>
</dbReference>
<dbReference type="InterPro" id="IPR029052">
    <property type="entry name" value="Metallo-depent_PP-like"/>
</dbReference>
<dbReference type="STRING" id="3218.A0A2K1LBL5"/>
<accession>A0A2K1LBL5</accession>
<dbReference type="AlphaFoldDB" id="A0A2K1LBL5"/>
<dbReference type="PANTHER" id="PTHR32440:SF11">
    <property type="entry name" value="METALLOPHOSPHOESTERASE DOMAIN-CONTAINING PROTEIN"/>
    <property type="match status" value="1"/>
</dbReference>
<reference evidence="2 4" key="2">
    <citation type="journal article" date="2018" name="Plant J.">
        <title>The Physcomitrella patens chromosome-scale assembly reveals moss genome structure and evolution.</title>
        <authorList>
            <person name="Lang D."/>
            <person name="Ullrich K.K."/>
            <person name="Murat F."/>
            <person name="Fuchs J."/>
            <person name="Jenkins J."/>
            <person name="Haas F.B."/>
            <person name="Piednoel M."/>
            <person name="Gundlach H."/>
            <person name="Van Bel M."/>
            <person name="Meyberg R."/>
            <person name="Vives C."/>
            <person name="Morata J."/>
            <person name="Symeonidi A."/>
            <person name="Hiss M."/>
            <person name="Muchero W."/>
            <person name="Kamisugi Y."/>
            <person name="Saleh O."/>
            <person name="Blanc G."/>
            <person name="Decker E.L."/>
            <person name="van Gessel N."/>
            <person name="Grimwood J."/>
            <person name="Hayes R.D."/>
            <person name="Graham S.W."/>
            <person name="Gunter L.E."/>
            <person name="McDaniel S.F."/>
            <person name="Hoernstein S.N.W."/>
            <person name="Larsson A."/>
            <person name="Li F.W."/>
            <person name="Perroud P.F."/>
            <person name="Phillips J."/>
            <person name="Ranjan P."/>
            <person name="Rokshar D.S."/>
            <person name="Rothfels C.J."/>
            <person name="Schneider L."/>
            <person name="Shu S."/>
            <person name="Stevenson D.W."/>
            <person name="Thummler F."/>
            <person name="Tillich M."/>
            <person name="Villarreal Aguilar J.C."/>
            <person name="Widiez T."/>
            <person name="Wong G.K."/>
            <person name="Wymore A."/>
            <person name="Zhang Y."/>
            <person name="Zimmer A.D."/>
            <person name="Quatrano R.S."/>
            <person name="Mayer K.F.X."/>
            <person name="Goodstein D."/>
            <person name="Casacuberta J.M."/>
            <person name="Vandepoele K."/>
            <person name="Reski R."/>
            <person name="Cuming A.C."/>
            <person name="Tuskan G.A."/>
            <person name="Maumus F."/>
            <person name="Salse J."/>
            <person name="Schmutz J."/>
            <person name="Rensing S.A."/>
        </authorList>
    </citation>
    <scope>NUCLEOTIDE SEQUENCE [LARGE SCALE GENOMIC DNA]</scope>
    <source>
        <strain evidence="3 4">cv. Gransden 2004</strain>
    </source>
</reference>
<dbReference type="Proteomes" id="UP000006727">
    <property type="component" value="Chromosome 1"/>
</dbReference>
<evidence type="ECO:0000313" key="3">
    <source>
        <dbReference type="EnsemblPlants" id="Pp3c1_39520V3.1"/>
    </source>
</evidence>
<dbReference type="Gramene" id="Pp3c1_39520V3.10">
    <property type="protein sequence ID" value="Pp3c1_39520V3.10"/>
    <property type="gene ID" value="Pp3c1_39520"/>
</dbReference>